<evidence type="ECO:0000313" key="3">
    <source>
        <dbReference type="EMBL" id="MCB2380009.1"/>
    </source>
</evidence>
<comment type="caution">
    <text evidence="3">The sequence shown here is derived from an EMBL/GenBank/DDBJ whole genome shotgun (WGS) entry which is preliminary data.</text>
</comment>
<keyword evidence="1" id="KW-0472">Membrane</keyword>
<keyword evidence="4" id="KW-1185">Reference proteome</keyword>
<evidence type="ECO:0000259" key="2">
    <source>
        <dbReference type="Pfam" id="PF19830"/>
    </source>
</evidence>
<feature type="transmembrane region" description="Helical" evidence="1">
    <location>
        <begin position="298"/>
        <end position="323"/>
    </location>
</feature>
<accession>A0ABS8AIV0</accession>
<evidence type="ECO:0000256" key="1">
    <source>
        <dbReference type="SAM" id="Phobius"/>
    </source>
</evidence>
<feature type="transmembrane region" description="Helical" evidence="1">
    <location>
        <begin position="412"/>
        <end position="432"/>
    </location>
</feature>
<keyword evidence="1" id="KW-0812">Transmembrane</keyword>
<feature type="transmembrane region" description="Helical" evidence="1">
    <location>
        <begin position="12"/>
        <end position="34"/>
    </location>
</feature>
<dbReference type="Proteomes" id="UP001165297">
    <property type="component" value="Unassembled WGS sequence"/>
</dbReference>
<reference evidence="3" key="1">
    <citation type="submission" date="2021-10" db="EMBL/GenBank/DDBJ databases">
        <authorList>
            <person name="Dean J.D."/>
            <person name="Kim M.K."/>
            <person name="Newey C.N."/>
            <person name="Stoker T.S."/>
            <person name="Thompson D.W."/>
            <person name="Grose J.H."/>
        </authorList>
    </citation>
    <scope>NUCLEOTIDE SEQUENCE</scope>
    <source>
        <strain evidence="3">BT635</strain>
    </source>
</reference>
<proteinExistence type="predicted"/>
<dbReference type="RefSeq" id="WP_226189629.1">
    <property type="nucleotide sequence ID" value="NZ_JAJADQ010000013.1"/>
</dbReference>
<feature type="transmembrane region" description="Helical" evidence="1">
    <location>
        <begin position="134"/>
        <end position="151"/>
    </location>
</feature>
<feature type="transmembrane region" description="Helical" evidence="1">
    <location>
        <begin position="344"/>
        <end position="363"/>
    </location>
</feature>
<dbReference type="InterPro" id="IPR046278">
    <property type="entry name" value="DUF6311"/>
</dbReference>
<feature type="transmembrane region" description="Helical" evidence="1">
    <location>
        <begin position="383"/>
        <end position="400"/>
    </location>
</feature>
<sequence>MISFRRNTQHWLGMAGVGLAAAGLIAALFSFVLANPDDYFFSAGGDGLQSYFVTTYYALYDSGAHFSGMNYPFGDNFTYPNLQPLIAWLISVLQRLGIPAAEHTVGITNLVALLSVLVTPMVLYAILRRTRMSVLYAAALALIIGFLSPQIQRLGDHMSLSYACFVPILWYFIIRMQEEPLRLRWYGLFVVSSLLMGFVQPYFLACGSFYLLGHVLVLALRRNRSVAQLGRMVVAALLPLLLFRAFLWATDPITDRPPNPYGFLTYMATPRGVFTPYLEPLRSLWVTLFKTEEISFESMSYVGLVGTGVLIISALLLLGRLWLRRHKPRRMLGRSLPQHLQTSLWASALLLVFAFAVPFIFPGFEGWVQYLGPLKQFRALGRFAWPFYYALSVYSAYYLYRLLRYQRQHGVPLLALPWLPLLLAFWAAEAWINISTKANAVEQGIGAKAYLDPATSPVQQMSWAGRQPSDFQAIMPLPYFNKGSDRIDLDGSGASAYQGYKMSLAMGLPVLSTYIPRSSIEQMLRHVQLLSSPLVDKPLLRQFPSDKPILLVVTPDNLSPEEQRLVSIAKPLLKTEGATLYELPIAALAATSLATERAKAAALLPTLPQRAGGLYATTDRGIVHDSFDKSPDRRGRLAPGALYEPIEKQTMLYEGPLPTPADTGRYEASVWINGKMDYGYGFLQIKQFSGGAQVSEQIADGRLAKEIAGDWVRMHIIFTPQKNVDRIQVLYGSRDLLADDLLIRPLNTNVYWLDDQKKPVLNGYQLGQ</sequence>
<feature type="transmembrane region" description="Helical" evidence="1">
    <location>
        <begin position="186"/>
        <end position="212"/>
    </location>
</feature>
<protein>
    <recommendedName>
        <fullName evidence="2">DUF6311 domain-containing protein</fullName>
    </recommendedName>
</protein>
<feature type="transmembrane region" description="Helical" evidence="1">
    <location>
        <begin position="232"/>
        <end position="249"/>
    </location>
</feature>
<feature type="transmembrane region" description="Helical" evidence="1">
    <location>
        <begin position="106"/>
        <end position="127"/>
    </location>
</feature>
<gene>
    <name evidence="3" type="ORF">LGH70_20615</name>
</gene>
<organism evidence="3 4">
    <name type="scientific">Hymenobacter nitidus</name>
    <dbReference type="NCBI Taxonomy" id="2880929"/>
    <lineage>
        <taxon>Bacteria</taxon>
        <taxon>Pseudomonadati</taxon>
        <taxon>Bacteroidota</taxon>
        <taxon>Cytophagia</taxon>
        <taxon>Cytophagales</taxon>
        <taxon>Hymenobacteraceae</taxon>
        <taxon>Hymenobacter</taxon>
    </lineage>
</organism>
<keyword evidence="1" id="KW-1133">Transmembrane helix</keyword>
<dbReference type="EMBL" id="JAJADQ010000013">
    <property type="protein sequence ID" value="MCB2380009.1"/>
    <property type="molecule type" value="Genomic_DNA"/>
</dbReference>
<name>A0ABS8AIV0_9BACT</name>
<feature type="domain" description="DUF6311" evidence="2">
    <location>
        <begin position="20"/>
        <end position="413"/>
    </location>
</feature>
<dbReference type="Pfam" id="PF19830">
    <property type="entry name" value="DUF6311"/>
    <property type="match status" value="1"/>
</dbReference>
<evidence type="ECO:0000313" key="4">
    <source>
        <dbReference type="Proteomes" id="UP001165297"/>
    </source>
</evidence>